<accession>A0A0G8C2I6</accession>
<dbReference type="AlphaFoldDB" id="A0A0G8C2I6"/>
<comment type="caution">
    <text evidence="1">The sequence shown here is derived from an EMBL/GenBank/DDBJ whole genome shotgun (WGS) entry which is preliminary data.</text>
</comment>
<evidence type="ECO:0000313" key="1">
    <source>
        <dbReference type="EMBL" id="KKZ93559.1"/>
    </source>
</evidence>
<dbReference type="RefSeq" id="WP_080345520.1">
    <property type="nucleotide sequence ID" value="NZ_JBCNBH010000065.1"/>
</dbReference>
<evidence type="ECO:0000313" key="2">
    <source>
        <dbReference type="Proteomes" id="UP000035350"/>
    </source>
</evidence>
<dbReference type="PATRIC" id="fig|1396.433.peg.5534"/>
<reference evidence="2" key="2">
    <citation type="submission" date="2015-04" db="EMBL/GenBank/DDBJ databases">
        <title>Draft Genome Sequences of Eight Spore-Forming Food Isolates of Bacillus cereus Genome sequencing.</title>
        <authorList>
            <person name="Krawcyk A.O."/>
            <person name="de Jong A."/>
            <person name="Eijlander R.T."/>
            <person name="Berendsen E.M."/>
            <person name="Holsappel S."/>
            <person name="Wells-Bennik M."/>
            <person name="Kuipers O.P."/>
        </authorList>
    </citation>
    <scope>NUCLEOTIDE SEQUENCE [LARGE SCALE GENOMIC DNA]</scope>
    <source>
        <strain evidence="2">B4147</strain>
    </source>
</reference>
<gene>
    <name evidence="1" type="ORF">B4147_2795</name>
</gene>
<organism evidence="1 2">
    <name type="scientific">Bacillus wiedmannii</name>
    <dbReference type="NCBI Taxonomy" id="1890302"/>
    <lineage>
        <taxon>Bacteria</taxon>
        <taxon>Bacillati</taxon>
        <taxon>Bacillota</taxon>
        <taxon>Bacilli</taxon>
        <taxon>Bacillales</taxon>
        <taxon>Bacillaceae</taxon>
        <taxon>Bacillus</taxon>
        <taxon>Bacillus cereus group</taxon>
    </lineage>
</organism>
<dbReference type="Proteomes" id="UP000035350">
    <property type="component" value="Unassembled WGS sequence"/>
</dbReference>
<sequence>MFLNIKAMSRELCFDKSVTNNDLFERKAPYFIEKFYLEKVTKGVQDTFFVN</sequence>
<reference evidence="1 2" key="1">
    <citation type="journal article" date="2015" name="Genome Announc.">
        <title>Next-Generation Whole-Genome Sequencing of Eight Strains of Bacillus cereus, Isolated from Food.</title>
        <authorList>
            <person name="Krawczyk A.O."/>
            <person name="de Jong A."/>
            <person name="Eijlander R.T."/>
            <person name="Berendsen E.M."/>
            <person name="Holsappel S."/>
            <person name="Wells-Bennik M.H."/>
            <person name="Kuipers O.P."/>
        </authorList>
    </citation>
    <scope>NUCLEOTIDE SEQUENCE [LARGE SCALE GENOMIC DNA]</scope>
    <source>
        <strain evidence="1 2">B4147</strain>
    </source>
</reference>
<name>A0A0G8C2I6_9BACI</name>
<proteinExistence type="predicted"/>
<evidence type="ECO:0008006" key="3">
    <source>
        <dbReference type="Google" id="ProtNLM"/>
    </source>
</evidence>
<dbReference type="EMBL" id="LCYN01000031">
    <property type="protein sequence ID" value="KKZ93559.1"/>
    <property type="molecule type" value="Genomic_DNA"/>
</dbReference>
<protein>
    <recommendedName>
        <fullName evidence="3">Acyl dehydratase</fullName>
    </recommendedName>
</protein>